<reference evidence="1 2" key="1">
    <citation type="journal article" date="2007" name="Genome Res.">
        <title>Genome characteristics of facultatively symbiotic Frankia sp. strains reflect host range and host plant biogeography.</title>
        <authorList>
            <person name="Normand P."/>
            <person name="Lapierre P."/>
            <person name="Tisa L.S."/>
            <person name="Gogarten J.P."/>
            <person name="Alloisio N."/>
            <person name="Bagnarol E."/>
            <person name="Bassi C.A."/>
            <person name="Berry A.M."/>
            <person name="Bickhart D.M."/>
            <person name="Choisne N."/>
            <person name="Couloux A."/>
            <person name="Cournoyer B."/>
            <person name="Cruveiller S."/>
            <person name="Daubin V."/>
            <person name="Demange N."/>
            <person name="Francino M.P."/>
            <person name="Goltsman E."/>
            <person name="Huang Y."/>
            <person name="Kopp O.R."/>
            <person name="Labarre L."/>
            <person name="Lapidus A."/>
            <person name="Lavire C."/>
            <person name="Marechal J."/>
            <person name="Martinez M."/>
            <person name="Mastronunzio J.E."/>
            <person name="Mullin B.C."/>
            <person name="Niemann J."/>
            <person name="Pujic P."/>
            <person name="Rawnsley T."/>
            <person name="Rouy Z."/>
            <person name="Schenowitz C."/>
            <person name="Sellstedt A."/>
            <person name="Tavares F."/>
            <person name="Tomkins J.P."/>
            <person name="Vallenet D."/>
            <person name="Valverde C."/>
            <person name="Wall L.G."/>
            <person name="Wang Y."/>
            <person name="Medigue C."/>
            <person name="Benson D.R."/>
        </authorList>
    </citation>
    <scope>NUCLEOTIDE SEQUENCE [LARGE SCALE GENOMIC DNA]</scope>
    <source>
        <strain evidence="2">DSM 45818 / CECT 9043 / CcI3</strain>
    </source>
</reference>
<accession>Q2J599</accession>
<proteinExistence type="predicted"/>
<keyword evidence="2" id="KW-1185">Reference proteome</keyword>
<dbReference type="Proteomes" id="UP000001937">
    <property type="component" value="Chromosome"/>
</dbReference>
<dbReference type="AlphaFoldDB" id="Q2J599"/>
<dbReference type="STRING" id="106370.Francci3_4195"/>
<dbReference type="EMBL" id="CP000249">
    <property type="protein sequence ID" value="ABD13543.1"/>
    <property type="molecule type" value="Genomic_DNA"/>
</dbReference>
<gene>
    <name evidence="1" type="ordered locus">Francci3_4195</name>
</gene>
<dbReference type="KEGG" id="fra:Francci3_4195"/>
<sequence length="374" mass="41399">MTVKTAEPKVPPSDDTVTGLRLFTRGTVNPRWLVRTVVPAARELRETHGASMVYLRRGWLHGPHVDLVARVDQGGSPPPWDEMAHRLDAGPLDPSSAISEETYLEKAREFGRLERVPPPYLPMRAHGTVERLGPSDTARWPVALNALREVALGRLDLPLIDTLEDVAEHGAQAETRVLEAFVALADAHHAGVAYGVFSLRSHVEAFLSWASARKDPRPAFRARLASDAPRLRSLVESALKGDMNRHYTAWQTAFAYTMGVFDHAVLTGALTLDGLDELDGGFDPATMGPPGRPSMADTGPSDFHRVMNDSGVIAEPPQWFASYRLLVNLFYQQLPLLSVSPLHRYYVCYAVAETVDEVLGESWQERLERRASRA</sequence>
<evidence type="ECO:0000313" key="2">
    <source>
        <dbReference type="Proteomes" id="UP000001937"/>
    </source>
</evidence>
<dbReference type="RefSeq" id="WP_011438557.1">
    <property type="nucleotide sequence ID" value="NC_007777.1"/>
</dbReference>
<evidence type="ECO:0000313" key="1">
    <source>
        <dbReference type="EMBL" id="ABD13543.1"/>
    </source>
</evidence>
<protein>
    <recommendedName>
        <fullName evidence="3">Thiopeptide-type bacteriocin biosynthesis domain-containing protein</fullName>
    </recommendedName>
</protein>
<dbReference type="eggNOG" id="COG0778">
    <property type="taxonomic scope" value="Bacteria"/>
</dbReference>
<dbReference type="HOGENOM" id="CLU_668880_0_0_11"/>
<evidence type="ECO:0008006" key="3">
    <source>
        <dbReference type="Google" id="ProtNLM"/>
    </source>
</evidence>
<name>Q2J599_FRACC</name>
<organism evidence="1 2">
    <name type="scientific">Frankia casuarinae (strain DSM 45818 / CECT 9043 / HFP020203 / CcI3)</name>
    <dbReference type="NCBI Taxonomy" id="106370"/>
    <lineage>
        <taxon>Bacteria</taxon>
        <taxon>Bacillati</taxon>
        <taxon>Actinomycetota</taxon>
        <taxon>Actinomycetes</taxon>
        <taxon>Frankiales</taxon>
        <taxon>Frankiaceae</taxon>
        <taxon>Frankia</taxon>
    </lineage>
</organism>